<reference evidence="7 8" key="1">
    <citation type="submission" date="2023-01" db="EMBL/GenBank/DDBJ databases">
        <title>Analysis of 21 Apiospora genomes using comparative genomics revels a genus with tremendous synthesis potential of carbohydrate active enzymes and secondary metabolites.</title>
        <authorList>
            <person name="Sorensen T."/>
        </authorList>
    </citation>
    <scope>NUCLEOTIDE SEQUENCE [LARGE SCALE GENOMIC DNA]</scope>
    <source>
        <strain evidence="7 8">CBS 33761</strain>
    </source>
</reference>
<dbReference type="SUPFAM" id="SSF55486">
    <property type="entry name" value="Metalloproteases ('zincins'), catalytic domain"/>
    <property type="match status" value="1"/>
</dbReference>
<feature type="domain" description="Peptidase metallopeptidase" evidence="6">
    <location>
        <begin position="264"/>
        <end position="399"/>
    </location>
</feature>
<gene>
    <name evidence="7" type="ORF">PG993_005597</name>
</gene>
<evidence type="ECO:0000256" key="1">
    <source>
        <dbReference type="ARBA" id="ARBA00022670"/>
    </source>
</evidence>
<dbReference type="InterPro" id="IPR024079">
    <property type="entry name" value="MetalloPept_cat_dom_sf"/>
</dbReference>
<evidence type="ECO:0000256" key="4">
    <source>
        <dbReference type="ARBA" id="ARBA00022833"/>
    </source>
</evidence>
<keyword evidence="5" id="KW-0732">Signal</keyword>
<dbReference type="Pfam" id="PF00413">
    <property type="entry name" value="Peptidase_M10"/>
    <property type="match status" value="1"/>
</dbReference>
<evidence type="ECO:0000313" key="7">
    <source>
        <dbReference type="EMBL" id="KAK8045573.1"/>
    </source>
</evidence>
<dbReference type="InterPro" id="IPR006026">
    <property type="entry name" value="Peptidase_Metallo"/>
</dbReference>
<dbReference type="InterPro" id="IPR001818">
    <property type="entry name" value="Pept_M10_metallopeptidase"/>
</dbReference>
<evidence type="ECO:0000313" key="8">
    <source>
        <dbReference type="Proteomes" id="UP001444661"/>
    </source>
</evidence>
<keyword evidence="1" id="KW-0645">Protease</keyword>
<accession>A0ABR1TIS0</accession>
<evidence type="ECO:0000256" key="2">
    <source>
        <dbReference type="ARBA" id="ARBA00022723"/>
    </source>
</evidence>
<evidence type="ECO:0000256" key="5">
    <source>
        <dbReference type="SAM" id="SignalP"/>
    </source>
</evidence>
<feature type="signal peptide" evidence="5">
    <location>
        <begin position="1"/>
        <end position="21"/>
    </location>
</feature>
<name>A0ABR1TIS0_9PEZI</name>
<sequence>MQPDQAWLCFLSELFRSTVSAIISCTTAGLVGAVEFDFEAAGNFYNRFRSLFLSSSLPLFYDDPILHPLVQVELNYNSGSWEISILATIFGTGDFFYSGPTKFRNTGLLDCRLGIQDYHGRAVSLGRRYHKPVITSLKHNGFTVSQVDLGLIDQRLHAQVTIAVHAGNDIWQADEVSSLERVNHAQLSIGLEANDTSNPSFDALEPAPRQLLRQTDRTKGETTFIDTVKDTDIAEGEATIIKFSCSTEPVLQDHLGLRLGWDDKICIWISKATLKYRIDPTSLSNTDLCHIQASLVQAIFQWKGAGVNFVEASPEEGVDFVVRYTMGQGYLAHAFFPGDIDCVLKVYPYALNSEHSGALAGILAHELGHIMGLRHEYVRETEAESHAFLQRAKLKCTVERPACLFGDENPLSVMNAYCKGQRVHAQDIAEVKKLYEHDGHMYRGMDIVRYRPRTMQRTSPHIGTNGL</sequence>
<protein>
    <recommendedName>
        <fullName evidence="6">Peptidase metallopeptidase domain-containing protein</fullName>
    </recommendedName>
</protein>
<comment type="caution">
    <text evidence="7">The sequence shown here is derived from an EMBL/GenBank/DDBJ whole genome shotgun (WGS) entry which is preliminary data.</text>
</comment>
<dbReference type="Proteomes" id="UP001444661">
    <property type="component" value="Unassembled WGS sequence"/>
</dbReference>
<feature type="chain" id="PRO_5046539385" description="Peptidase metallopeptidase domain-containing protein" evidence="5">
    <location>
        <begin position="22"/>
        <end position="467"/>
    </location>
</feature>
<keyword evidence="2" id="KW-0479">Metal-binding</keyword>
<keyword evidence="4" id="KW-0862">Zinc</keyword>
<keyword evidence="3" id="KW-0378">Hydrolase</keyword>
<evidence type="ECO:0000256" key="3">
    <source>
        <dbReference type="ARBA" id="ARBA00022801"/>
    </source>
</evidence>
<evidence type="ECO:0000259" key="6">
    <source>
        <dbReference type="SMART" id="SM00235"/>
    </source>
</evidence>
<keyword evidence="8" id="KW-1185">Reference proteome</keyword>
<dbReference type="SMART" id="SM00235">
    <property type="entry name" value="ZnMc"/>
    <property type="match status" value="1"/>
</dbReference>
<dbReference type="Gene3D" id="3.40.390.10">
    <property type="entry name" value="Collagenase (Catalytic Domain)"/>
    <property type="match status" value="1"/>
</dbReference>
<proteinExistence type="predicted"/>
<organism evidence="7 8">
    <name type="scientific">Apiospora rasikravindrae</name>
    <dbReference type="NCBI Taxonomy" id="990691"/>
    <lineage>
        <taxon>Eukaryota</taxon>
        <taxon>Fungi</taxon>
        <taxon>Dikarya</taxon>
        <taxon>Ascomycota</taxon>
        <taxon>Pezizomycotina</taxon>
        <taxon>Sordariomycetes</taxon>
        <taxon>Xylariomycetidae</taxon>
        <taxon>Amphisphaeriales</taxon>
        <taxon>Apiosporaceae</taxon>
        <taxon>Apiospora</taxon>
    </lineage>
</organism>
<dbReference type="EMBL" id="JAQQWK010000003">
    <property type="protein sequence ID" value="KAK8045573.1"/>
    <property type="molecule type" value="Genomic_DNA"/>
</dbReference>